<dbReference type="EMBL" id="PXYK01000045">
    <property type="protein sequence ID" value="PSJ51024.1"/>
    <property type="molecule type" value="Genomic_DNA"/>
</dbReference>
<protein>
    <submittedName>
        <fullName evidence="1">Anti-sigma factor</fullName>
    </submittedName>
</protein>
<dbReference type="AlphaFoldDB" id="A0A2P7RLB9"/>
<dbReference type="Proteomes" id="UP000241229">
    <property type="component" value="Unassembled WGS sequence"/>
</dbReference>
<sequence length="260" mass="27700">MSDRDFTERDIHLALDGELPKDERPAYEAWLEANPERKARAARLADDVGLLRAAVAGVAEEPLPERLTAVVKERASEPPRAVWWRNAAAAAAVFVAGALAGYLAGGLPLGGEGEGERLADDAIAAYATYAADPAHAVEVAGGDRDYLQDWLSKRTGLRLVAPDLTAQGFELLGGRILPAGHKAAALLVYRNKAGEQVSIYMMAEGREKARGTYAAGETGPVAIWWLDQGFGCAIVSSLPEGRRDEVVGSAWRQIKEGLAG</sequence>
<evidence type="ECO:0000313" key="2">
    <source>
        <dbReference type="Proteomes" id="UP000241229"/>
    </source>
</evidence>
<evidence type="ECO:0000313" key="1">
    <source>
        <dbReference type="EMBL" id="PSJ51024.1"/>
    </source>
</evidence>
<dbReference type="RefSeq" id="WP_106775475.1">
    <property type="nucleotide sequence ID" value="NZ_PXYK01000045.1"/>
</dbReference>
<organism evidence="1 2">
    <name type="scientific">Kumtagia ephedrae</name>
    <dbReference type="NCBI Taxonomy" id="2116701"/>
    <lineage>
        <taxon>Bacteria</taxon>
        <taxon>Pseudomonadati</taxon>
        <taxon>Pseudomonadota</taxon>
        <taxon>Alphaproteobacteria</taxon>
        <taxon>Hyphomicrobiales</taxon>
        <taxon>Phyllobacteriaceae</taxon>
        <taxon>Kumtagia</taxon>
    </lineage>
</organism>
<comment type="caution">
    <text evidence="1">The sequence shown here is derived from an EMBL/GenBank/DDBJ whole genome shotgun (WGS) entry which is preliminary data.</text>
</comment>
<reference evidence="1 2" key="1">
    <citation type="submission" date="2018-03" db="EMBL/GenBank/DDBJ databases">
        <title>The draft genome of Mesorhizobium sp. 6GN-30.</title>
        <authorList>
            <person name="Liu L."/>
            <person name="Li L."/>
            <person name="Wang T."/>
            <person name="Zhang X."/>
            <person name="Liang L."/>
        </authorList>
    </citation>
    <scope>NUCLEOTIDE SEQUENCE [LARGE SCALE GENOMIC DNA]</scope>
    <source>
        <strain evidence="1 2">6GN30</strain>
    </source>
</reference>
<gene>
    <name evidence="1" type="ORF">C7I84_27870</name>
</gene>
<dbReference type="OrthoDB" id="7187254at2"/>
<proteinExistence type="predicted"/>
<name>A0A2P7RLB9_9HYPH</name>
<accession>A0A2P7RLB9</accession>
<keyword evidence="2" id="KW-1185">Reference proteome</keyword>